<dbReference type="EMBL" id="CM027680">
    <property type="protein sequence ID" value="KAG0549089.1"/>
    <property type="molecule type" value="Genomic_DNA"/>
</dbReference>
<dbReference type="CDD" id="cd22270">
    <property type="entry name" value="DPBB_kiwellin-like"/>
    <property type="match status" value="1"/>
</dbReference>
<feature type="chain" id="PRO_5037963861" evidence="5">
    <location>
        <begin position="24"/>
        <end position="169"/>
    </location>
</feature>
<comment type="subcellular location">
    <subcellularLocation>
        <location evidence="1">Secreted</location>
    </subcellularLocation>
</comment>
<keyword evidence="4 5" id="KW-0732">Signal</keyword>
<proteinExistence type="inferred from homology"/>
<dbReference type="Gene3D" id="2.40.40.10">
    <property type="entry name" value="RlpA-like domain"/>
    <property type="match status" value="1"/>
</dbReference>
<evidence type="ECO:0000256" key="3">
    <source>
        <dbReference type="ARBA" id="ARBA00022525"/>
    </source>
</evidence>
<comment type="caution">
    <text evidence="6">The sequence shown here is derived from an EMBL/GenBank/DDBJ whole genome shotgun (WGS) entry which is preliminary data.</text>
</comment>
<dbReference type="InterPro" id="IPR036908">
    <property type="entry name" value="RlpA-like_sf"/>
</dbReference>
<dbReference type="SUPFAM" id="SSF50685">
    <property type="entry name" value="Barwin-like endoglucanases"/>
    <property type="match status" value="1"/>
</dbReference>
<evidence type="ECO:0000256" key="1">
    <source>
        <dbReference type="ARBA" id="ARBA00004613"/>
    </source>
</evidence>
<comment type="similarity">
    <text evidence="2">Belongs to the kiwellin family.</text>
</comment>
<sequence length="169" mass="17638">MAKAKPAAIAIVIILALLQVSWGTARKHKDDGGSGGTSAVMTVNGFQKGGTGGGPSECDGKYHDDDDLVVALSSQWYAGGKRCRNKISITSKDTGKTVEAKVVDECDSGRGCKDNIVDSSPAVWEKLGLDTSVGEVPVTWSDALIQASHTELDLGYGCTYSVRLCPASS</sequence>
<protein>
    <submittedName>
        <fullName evidence="6">Uncharacterized protein</fullName>
    </submittedName>
</protein>
<dbReference type="Proteomes" id="UP000807115">
    <property type="component" value="Chromosome 1"/>
</dbReference>
<dbReference type="PANTHER" id="PTHR33191:SF19">
    <property type="entry name" value="RIPENING-RELATED PROTEIN GRIP22"/>
    <property type="match status" value="1"/>
</dbReference>
<dbReference type="Pfam" id="PF24300">
    <property type="entry name" value="KWL1"/>
    <property type="match status" value="1"/>
</dbReference>
<keyword evidence="3" id="KW-0964">Secreted</keyword>
<dbReference type="AlphaFoldDB" id="A0A921RYR0"/>
<dbReference type="InterPro" id="IPR039271">
    <property type="entry name" value="Kiwellin-like"/>
</dbReference>
<feature type="signal peptide" evidence="5">
    <location>
        <begin position="1"/>
        <end position="23"/>
    </location>
</feature>
<dbReference type="GO" id="GO:0005576">
    <property type="term" value="C:extracellular region"/>
    <property type="evidence" value="ECO:0007669"/>
    <property type="project" value="UniProtKB-SubCell"/>
</dbReference>
<gene>
    <name evidence="6" type="ORF">BDA96_01G224900</name>
</gene>
<evidence type="ECO:0000313" key="7">
    <source>
        <dbReference type="Proteomes" id="UP000807115"/>
    </source>
</evidence>
<organism evidence="6 7">
    <name type="scientific">Sorghum bicolor</name>
    <name type="common">Sorghum</name>
    <name type="synonym">Sorghum vulgare</name>
    <dbReference type="NCBI Taxonomy" id="4558"/>
    <lineage>
        <taxon>Eukaryota</taxon>
        <taxon>Viridiplantae</taxon>
        <taxon>Streptophyta</taxon>
        <taxon>Embryophyta</taxon>
        <taxon>Tracheophyta</taxon>
        <taxon>Spermatophyta</taxon>
        <taxon>Magnoliopsida</taxon>
        <taxon>Liliopsida</taxon>
        <taxon>Poales</taxon>
        <taxon>Poaceae</taxon>
        <taxon>PACMAD clade</taxon>
        <taxon>Panicoideae</taxon>
        <taxon>Andropogonodae</taxon>
        <taxon>Andropogoneae</taxon>
        <taxon>Sorghinae</taxon>
        <taxon>Sorghum</taxon>
    </lineage>
</organism>
<evidence type="ECO:0000256" key="2">
    <source>
        <dbReference type="ARBA" id="ARBA00005592"/>
    </source>
</evidence>
<dbReference type="PANTHER" id="PTHR33191">
    <property type="entry name" value="RIPENING-RELATED PROTEIN 2-RELATED"/>
    <property type="match status" value="1"/>
</dbReference>
<reference evidence="6" key="1">
    <citation type="journal article" date="2019" name="BMC Genomics">
        <title>A new reference genome for Sorghum bicolor reveals high levels of sequence similarity between sweet and grain genotypes: implications for the genetics of sugar metabolism.</title>
        <authorList>
            <person name="Cooper E.A."/>
            <person name="Brenton Z.W."/>
            <person name="Flinn B.S."/>
            <person name="Jenkins J."/>
            <person name="Shu S."/>
            <person name="Flowers D."/>
            <person name="Luo F."/>
            <person name="Wang Y."/>
            <person name="Xia P."/>
            <person name="Barry K."/>
            <person name="Daum C."/>
            <person name="Lipzen A."/>
            <person name="Yoshinaga Y."/>
            <person name="Schmutz J."/>
            <person name="Saski C."/>
            <person name="Vermerris W."/>
            <person name="Kresovich S."/>
        </authorList>
    </citation>
    <scope>NUCLEOTIDE SEQUENCE</scope>
</reference>
<accession>A0A921RYR0</accession>
<evidence type="ECO:0000256" key="5">
    <source>
        <dbReference type="SAM" id="SignalP"/>
    </source>
</evidence>
<evidence type="ECO:0000313" key="6">
    <source>
        <dbReference type="EMBL" id="KAG0549089.1"/>
    </source>
</evidence>
<reference evidence="6" key="2">
    <citation type="submission" date="2020-10" db="EMBL/GenBank/DDBJ databases">
        <authorList>
            <person name="Cooper E.A."/>
            <person name="Brenton Z.W."/>
            <person name="Flinn B.S."/>
            <person name="Jenkins J."/>
            <person name="Shu S."/>
            <person name="Flowers D."/>
            <person name="Luo F."/>
            <person name="Wang Y."/>
            <person name="Xia P."/>
            <person name="Barry K."/>
            <person name="Daum C."/>
            <person name="Lipzen A."/>
            <person name="Yoshinaga Y."/>
            <person name="Schmutz J."/>
            <person name="Saski C."/>
            <person name="Vermerris W."/>
            <person name="Kresovich S."/>
        </authorList>
    </citation>
    <scope>NUCLEOTIDE SEQUENCE</scope>
</reference>
<name>A0A921RYR0_SORBI</name>
<evidence type="ECO:0000256" key="4">
    <source>
        <dbReference type="ARBA" id="ARBA00022729"/>
    </source>
</evidence>